<dbReference type="InterPro" id="IPR029063">
    <property type="entry name" value="SAM-dependent_MTases_sf"/>
</dbReference>
<evidence type="ECO:0000256" key="6">
    <source>
        <dbReference type="ARBA" id="ARBA00047942"/>
    </source>
</evidence>
<dbReference type="GO" id="GO:1904047">
    <property type="term" value="F:S-adenosyl-L-methionine binding"/>
    <property type="evidence" value="ECO:0007669"/>
    <property type="project" value="TreeGrafter"/>
</dbReference>
<evidence type="ECO:0000256" key="1">
    <source>
        <dbReference type="ARBA" id="ARBA00006594"/>
    </source>
</evidence>
<dbReference type="GO" id="GO:0043565">
    <property type="term" value="F:sequence-specific DNA binding"/>
    <property type="evidence" value="ECO:0007669"/>
    <property type="project" value="TreeGrafter"/>
</dbReference>
<evidence type="ECO:0000256" key="4">
    <source>
        <dbReference type="ARBA" id="ARBA00022679"/>
    </source>
</evidence>
<dbReference type="GO" id="GO:0006298">
    <property type="term" value="P:mismatch repair"/>
    <property type="evidence" value="ECO:0007669"/>
    <property type="project" value="TreeGrafter"/>
</dbReference>
<comment type="caution">
    <text evidence="7">The sequence shown here is derived from an EMBL/GenBank/DDBJ whole genome shotgun (WGS) entry which is preliminary data.</text>
</comment>
<name>A0A3A4NU41_ABYX5</name>
<dbReference type="GO" id="GO:0009007">
    <property type="term" value="F:site-specific DNA-methyltransferase (adenine-specific) activity"/>
    <property type="evidence" value="ECO:0007669"/>
    <property type="project" value="UniProtKB-EC"/>
</dbReference>
<dbReference type="InterPro" id="IPR023095">
    <property type="entry name" value="Ade_MeTrfase_dom_2"/>
</dbReference>
<gene>
    <name evidence="7" type="ORF">C4520_09550</name>
</gene>
<comment type="catalytic activity">
    <reaction evidence="6">
        <text>a 2'-deoxyadenosine in DNA + S-adenosyl-L-methionine = an N(6)-methyl-2'-deoxyadenosine in DNA + S-adenosyl-L-homocysteine + H(+)</text>
        <dbReference type="Rhea" id="RHEA:15197"/>
        <dbReference type="Rhea" id="RHEA-COMP:12418"/>
        <dbReference type="Rhea" id="RHEA-COMP:12419"/>
        <dbReference type="ChEBI" id="CHEBI:15378"/>
        <dbReference type="ChEBI" id="CHEBI:57856"/>
        <dbReference type="ChEBI" id="CHEBI:59789"/>
        <dbReference type="ChEBI" id="CHEBI:90615"/>
        <dbReference type="ChEBI" id="CHEBI:90616"/>
        <dbReference type="EC" id="2.1.1.72"/>
    </reaction>
</comment>
<dbReference type="PANTHER" id="PTHR30481:SF2">
    <property type="entry name" value="SITE-SPECIFIC DNA-METHYLTRANSFERASE (ADENINE-SPECIFIC)"/>
    <property type="match status" value="1"/>
</dbReference>
<dbReference type="GO" id="GO:0032259">
    <property type="term" value="P:methylation"/>
    <property type="evidence" value="ECO:0007669"/>
    <property type="project" value="UniProtKB-KW"/>
</dbReference>
<evidence type="ECO:0000256" key="3">
    <source>
        <dbReference type="ARBA" id="ARBA00022603"/>
    </source>
</evidence>
<evidence type="ECO:0000256" key="2">
    <source>
        <dbReference type="ARBA" id="ARBA00011900"/>
    </source>
</evidence>
<dbReference type="EMBL" id="QZKU01000067">
    <property type="protein sequence ID" value="RJP21566.1"/>
    <property type="molecule type" value="Genomic_DNA"/>
</dbReference>
<reference evidence="7 8" key="1">
    <citation type="journal article" date="2017" name="ISME J.">
        <title>Energy and carbon metabolisms in a deep terrestrial subsurface fluid microbial community.</title>
        <authorList>
            <person name="Momper L."/>
            <person name="Jungbluth S.P."/>
            <person name="Lee M.D."/>
            <person name="Amend J.P."/>
        </authorList>
    </citation>
    <scope>NUCLEOTIDE SEQUENCE [LARGE SCALE GENOMIC DNA]</scope>
    <source>
        <strain evidence="7">SURF_5</strain>
    </source>
</reference>
<proteinExistence type="inferred from homology"/>
<dbReference type="Gene3D" id="3.40.50.150">
    <property type="entry name" value="Vaccinia Virus protein VP39"/>
    <property type="match status" value="1"/>
</dbReference>
<dbReference type="Gene3D" id="1.10.1020.10">
    <property type="entry name" value="Adenine-specific Methyltransferase, Domain 2"/>
    <property type="match status" value="1"/>
</dbReference>
<evidence type="ECO:0000313" key="7">
    <source>
        <dbReference type="EMBL" id="RJP21566.1"/>
    </source>
</evidence>
<dbReference type="PANTHER" id="PTHR30481">
    <property type="entry name" value="DNA ADENINE METHYLASE"/>
    <property type="match status" value="1"/>
</dbReference>
<dbReference type="PIRSF" id="PIRSF000398">
    <property type="entry name" value="M_m6A_EcoRV"/>
    <property type="match status" value="1"/>
</dbReference>
<dbReference type="Pfam" id="PF02086">
    <property type="entry name" value="MethyltransfD12"/>
    <property type="match status" value="1"/>
</dbReference>
<keyword evidence="3 7" id="KW-0489">Methyltransferase</keyword>
<dbReference type="SUPFAM" id="SSF53335">
    <property type="entry name" value="S-adenosyl-L-methionine-dependent methyltransferases"/>
    <property type="match status" value="1"/>
</dbReference>
<protein>
    <recommendedName>
        <fullName evidence="2">site-specific DNA-methyltransferase (adenine-specific)</fullName>
        <ecNumber evidence="2">2.1.1.72</ecNumber>
    </recommendedName>
</protein>
<dbReference type="InterPro" id="IPR012263">
    <property type="entry name" value="M_m6A_EcoRV"/>
</dbReference>
<accession>A0A3A4NU41</accession>
<keyword evidence="4" id="KW-0808">Transferase</keyword>
<evidence type="ECO:0000313" key="8">
    <source>
        <dbReference type="Proteomes" id="UP000265882"/>
    </source>
</evidence>
<dbReference type="InterPro" id="IPR012327">
    <property type="entry name" value="MeTrfase_D12"/>
</dbReference>
<dbReference type="GO" id="GO:0009307">
    <property type="term" value="P:DNA restriction-modification system"/>
    <property type="evidence" value="ECO:0007669"/>
    <property type="project" value="InterPro"/>
</dbReference>
<dbReference type="Proteomes" id="UP000265882">
    <property type="component" value="Unassembled WGS sequence"/>
</dbReference>
<organism evidence="7 8">
    <name type="scientific">Abyssobacteria bacterium (strain SURF_5)</name>
    <dbReference type="NCBI Taxonomy" id="2093360"/>
    <lineage>
        <taxon>Bacteria</taxon>
        <taxon>Pseudomonadati</taxon>
        <taxon>Candidatus Hydrogenedentota</taxon>
        <taxon>Candidatus Abyssobacteria</taxon>
    </lineage>
</organism>
<keyword evidence="5" id="KW-0949">S-adenosyl-L-methionine</keyword>
<comment type="similarity">
    <text evidence="1">Belongs to the N(4)/N(6)-methyltransferase family.</text>
</comment>
<dbReference type="PRINTS" id="PR00505">
    <property type="entry name" value="D12N6MTFRASE"/>
</dbReference>
<dbReference type="AlphaFoldDB" id="A0A3A4NU41"/>
<dbReference type="EC" id="2.1.1.72" evidence="2"/>
<sequence>MRYYTPLRYPGGKGKLADFIKLIIRGNGLLDRHYAEPYAGGAAVALSLLFDEYVSEIHINDIDETLHAFWHSVLYETRDLCTLISKTPVTLKEWHCQKNVQENPKGHSKLEIGFSTFFLNRTNRSGIITGGVIGGKKQEGKWKIGARYNKSQLIHRVQKIGKYKDRIHLYNLDAFMFITSVLEHLDQRMLVYLDPPYLKKGRRLYRNNYQYNDHVKISDLIRARLKQNWVISYDYSSEISALYHDYNQLIYQIPYSAGKRYRGSEVVIYSKTLTIPACIDPLEVNRKSRNSNELGKIQIQLPVPKVGGRCLDTKGRSRD</sequence>
<evidence type="ECO:0000256" key="5">
    <source>
        <dbReference type="ARBA" id="ARBA00022691"/>
    </source>
</evidence>